<dbReference type="Gene3D" id="1.10.3810.10">
    <property type="entry name" value="Biosynthetic peptidoglycan transglycosylase-like"/>
    <property type="match status" value="1"/>
</dbReference>
<comment type="similarity">
    <text evidence="4">In the C-terminal section; belongs to the transpeptidase family.</text>
</comment>
<comment type="caution">
    <text evidence="29">The sequence shown here is derived from an EMBL/GenBank/DDBJ whole genome shotgun (WGS) entry which is preliminary data.</text>
</comment>
<dbReference type="GO" id="GO:0046677">
    <property type="term" value="P:response to antibiotic"/>
    <property type="evidence" value="ECO:0007669"/>
    <property type="project" value="UniProtKB-KW"/>
</dbReference>
<dbReference type="Pfam" id="PF00905">
    <property type="entry name" value="Transpeptidase"/>
    <property type="match status" value="1"/>
</dbReference>
<evidence type="ECO:0000256" key="25">
    <source>
        <dbReference type="ARBA" id="ARBA00049902"/>
    </source>
</evidence>
<keyword evidence="9" id="KW-0121">Carboxypeptidase</keyword>
<evidence type="ECO:0000256" key="9">
    <source>
        <dbReference type="ARBA" id="ARBA00022645"/>
    </source>
</evidence>
<accession>A0A2L2X9R3</accession>
<evidence type="ECO:0000256" key="6">
    <source>
        <dbReference type="ARBA" id="ARBA00012448"/>
    </source>
</evidence>
<evidence type="ECO:0000256" key="8">
    <source>
        <dbReference type="ARBA" id="ARBA00022475"/>
    </source>
</evidence>
<evidence type="ECO:0000256" key="23">
    <source>
        <dbReference type="ARBA" id="ARBA00034000"/>
    </source>
</evidence>
<keyword evidence="15" id="KW-0133">Cell shape</keyword>
<feature type="domain" description="Glycosyl transferase family 51" evidence="28">
    <location>
        <begin position="47"/>
        <end position="221"/>
    </location>
</feature>
<dbReference type="InterPro" id="IPR001460">
    <property type="entry name" value="PCN-bd_Tpept"/>
</dbReference>
<dbReference type="InterPro" id="IPR050396">
    <property type="entry name" value="Glycosyltr_51/Transpeptidase"/>
</dbReference>
<keyword evidence="18" id="KW-1133">Transmembrane helix</keyword>
<dbReference type="InterPro" id="IPR001264">
    <property type="entry name" value="Glyco_trans_51"/>
</dbReference>
<dbReference type="GO" id="GO:0071555">
    <property type="term" value="P:cell wall organization"/>
    <property type="evidence" value="ECO:0007669"/>
    <property type="project" value="UniProtKB-KW"/>
</dbReference>
<dbReference type="InterPro" id="IPR036950">
    <property type="entry name" value="PBP_transglycosylase"/>
</dbReference>
<dbReference type="PANTHER" id="PTHR32282">
    <property type="entry name" value="BINDING PROTEIN TRANSPEPTIDASE, PUTATIVE-RELATED"/>
    <property type="match status" value="1"/>
</dbReference>
<keyword evidence="22" id="KW-0961">Cell wall biogenesis/degradation</keyword>
<evidence type="ECO:0000256" key="22">
    <source>
        <dbReference type="ARBA" id="ARBA00023316"/>
    </source>
</evidence>
<dbReference type="Proteomes" id="UP000239549">
    <property type="component" value="Unassembled WGS sequence"/>
</dbReference>
<evidence type="ECO:0000256" key="7">
    <source>
        <dbReference type="ARBA" id="ARBA00018638"/>
    </source>
</evidence>
<evidence type="ECO:0000259" key="28">
    <source>
        <dbReference type="Pfam" id="PF00912"/>
    </source>
</evidence>
<evidence type="ECO:0000256" key="21">
    <source>
        <dbReference type="ARBA" id="ARBA00023268"/>
    </source>
</evidence>
<dbReference type="AlphaFoldDB" id="A0A2L2X9R3"/>
<name>A0A2L2X9R3_9FIRM</name>
<dbReference type="GO" id="GO:0005886">
    <property type="term" value="C:plasma membrane"/>
    <property type="evidence" value="ECO:0007669"/>
    <property type="project" value="UniProtKB-SubCell"/>
</dbReference>
<evidence type="ECO:0000256" key="4">
    <source>
        <dbReference type="ARBA" id="ARBA00007090"/>
    </source>
</evidence>
<keyword evidence="19" id="KW-0472">Membrane</keyword>
<dbReference type="EMBL" id="BFAV01000045">
    <property type="protein sequence ID" value="GBF32782.1"/>
    <property type="molecule type" value="Genomic_DNA"/>
</dbReference>
<keyword evidence="13" id="KW-0812">Transmembrane</keyword>
<organism evidence="29 30">
    <name type="scientific">Desulfocucumis palustris</name>
    <dbReference type="NCBI Taxonomy" id="1898651"/>
    <lineage>
        <taxon>Bacteria</taxon>
        <taxon>Bacillati</taxon>
        <taxon>Bacillota</taxon>
        <taxon>Clostridia</taxon>
        <taxon>Eubacteriales</taxon>
        <taxon>Desulfocucumaceae</taxon>
        <taxon>Desulfocucumis</taxon>
    </lineage>
</organism>
<keyword evidence="17" id="KW-0573">Peptidoglycan synthesis</keyword>
<dbReference type="PANTHER" id="PTHR32282:SF33">
    <property type="entry name" value="PEPTIDOGLYCAN GLYCOSYLTRANSFERASE"/>
    <property type="match status" value="1"/>
</dbReference>
<evidence type="ECO:0000256" key="17">
    <source>
        <dbReference type="ARBA" id="ARBA00022984"/>
    </source>
</evidence>
<dbReference type="Pfam" id="PF00912">
    <property type="entry name" value="Transgly"/>
    <property type="match status" value="1"/>
</dbReference>
<dbReference type="GO" id="GO:0009002">
    <property type="term" value="F:serine-type D-Ala-D-Ala carboxypeptidase activity"/>
    <property type="evidence" value="ECO:0007669"/>
    <property type="project" value="UniProtKB-EC"/>
</dbReference>
<keyword evidence="11" id="KW-0328">Glycosyltransferase</keyword>
<evidence type="ECO:0000256" key="5">
    <source>
        <dbReference type="ARBA" id="ARBA00007739"/>
    </source>
</evidence>
<gene>
    <name evidence="29" type="ORF">DCCM_0978</name>
</gene>
<comment type="catalytic activity">
    <reaction evidence="25">
        <text>[GlcNAc-(1-&gt;4)-Mur2Ac(oyl-L-Ala-gamma-D-Glu-L-Lys-D-Ala-D-Ala)](n)-di-trans,octa-cis-undecaprenyl diphosphate + beta-D-GlcNAc-(1-&gt;4)-Mur2Ac(oyl-L-Ala-gamma-D-Glu-L-Lys-D-Ala-D-Ala)-di-trans,octa-cis-undecaprenyl diphosphate = [GlcNAc-(1-&gt;4)-Mur2Ac(oyl-L-Ala-gamma-D-Glu-L-Lys-D-Ala-D-Ala)](n+1)-di-trans,octa-cis-undecaprenyl diphosphate + di-trans,octa-cis-undecaprenyl diphosphate + H(+)</text>
        <dbReference type="Rhea" id="RHEA:23708"/>
        <dbReference type="Rhea" id="RHEA-COMP:9602"/>
        <dbReference type="Rhea" id="RHEA-COMP:9603"/>
        <dbReference type="ChEBI" id="CHEBI:15378"/>
        <dbReference type="ChEBI" id="CHEBI:58405"/>
        <dbReference type="ChEBI" id="CHEBI:60033"/>
        <dbReference type="ChEBI" id="CHEBI:78435"/>
        <dbReference type="EC" id="2.4.99.28"/>
    </reaction>
</comment>
<evidence type="ECO:0000256" key="13">
    <source>
        <dbReference type="ARBA" id="ARBA00022692"/>
    </source>
</evidence>
<dbReference type="UniPathway" id="UPA00219"/>
<dbReference type="Gene3D" id="3.40.710.10">
    <property type="entry name" value="DD-peptidase/beta-lactamase superfamily"/>
    <property type="match status" value="1"/>
</dbReference>
<dbReference type="InterPro" id="IPR012338">
    <property type="entry name" value="Beta-lactam/transpept-like"/>
</dbReference>
<comment type="function">
    <text evidence="1">Cell wall formation. Synthesis of cross-linked peptidoglycan from the lipid intermediates. The enzyme has a penicillin-insensitive transglycosylase N-terminal domain (formation of linear glycan strands) and a penicillin-sensitive transpeptidase C-terminal domain (cross-linking of the peptide subunits).</text>
</comment>
<protein>
    <recommendedName>
        <fullName evidence="7">Penicillin-binding protein 1A</fullName>
        <ecNumber evidence="24">2.4.99.28</ecNumber>
        <ecNumber evidence="6">3.4.16.4</ecNumber>
    </recommendedName>
</protein>
<evidence type="ECO:0000313" key="30">
    <source>
        <dbReference type="Proteomes" id="UP000239549"/>
    </source>
</evidence>
<evidence type="ECO:0000256" key="11">
    <source>
        <dbReference type="ARBA" id="ARBA00022676"/>
    </source>
</evidence>
<feature type="domain" description="Penicillin-binding protein transpeptidase" evidence="27">
    <location>
        <begin position="314"/>
        <end position="583"/>
    </location>
</feature>
<evidence type="ECO:0000259" key="27">
    <source>
        <dbReference type="Pfam" id="PF00905"/>
    </source>
</evidence>
<dbReference type="EC" id="3.4.16.4" evidence="6"/>
<dbReference type="SUPFAM" id="SSF56601">
    <property type="entry name" value="beta-lactamase/transpeptidase-like"/>
    <property type="match status" value="1"/>
</dbReference>
<dbReference type="FunFam" id="1.10.3810.10:FF:000001">
    <property type="entry name" value="Penicillin-binding protein 1A"/>
    <property type="match status" value="1"/>
</dbReference>
<dbReference type="GO" id="GO:0008360">
    <property type="term" value="P:regulation of cell shape"/>
    <property type="evidence" value="ECO:0007669"/>
    <property type="project" value="UniProtKB-KW"/>
</dbReference>
<evidence type="ECO:0000256" key="24">
    <source>
        <dbReference type="ARBA" id="ARBA00044770"/>
    </source>
</evidence>
<proteinExistence type="inferred from homology"/>
<dbReference type="GO" id="GO:0030288">
    <property type="term" value="C:outer membrane-bounded periplasmic space"/>
    <property type="evidence" value="ECO:0007669"/>
    <property type="project" value="TreeGrafter"/>
</dbReference>
<sequence length="727" mass="79626">MFIILLFTFICGAAALGLLAVSVKDLPAWDESGLLSSNSTLIYDKDNKLITKVGIENRVPISLSDIPENVQEAFLAAEDRRFYQHFGVDLQGIIRAVFVDLTKGGLHQGASTITQQLIRMSFLTPDKTIKRKIQEIILAVQVERHYSKEEILEMYLNKIYFGEGAYGIQSAAQTYFDKGVSDLTVADAALLASIVRAPSIYSPYRDEKTALNRRDTIISQMAEYGFISPQEASGAESEPINIKEGSPAGRQYPYPYFVDYVTEQLIEKYGPEKVYKQGLKVYTTIDPEIQENAEKIMANDRNFPPAIGNEKPQGAAVVLDPRNGEIRALVGGRQHTNKLGWNRATREPGRQPGSSFKPIIAYAPAIELKGMGPASVIDDAPVKYGNYEPHNDSRSYRGLITLRTAITYSVNIAAVKLLVDHVTIPEAINFAHRLNIDIDRNSVGASLALGTEEITPLKLAAAYAAFANQGIYTEPTAILKVEEPDGTVLEEHTPKQKQVMKPTTAYLITDMLKSAVQSGTGTGAKISRPAAGKTGTTDQGKDIWFAGYTHELVGVVWIGFDDPKPMPRSYGGVYPAPIWRQIIGKALEGKPVSNFERPPGIVSAKVDSKSGLLPGPNTPPEHMVTDLFASGTVPTKMDDTHVPVEVCATSGKLPTEYCPDRVIRTMIKLQYNVPDNVADYNERMPTDFCTIHSPGAGGQILPPDSQTVKPNQEIPWNIPGQTETGTQ</sequence>
<keyword evidence="14" id="KW-0378">Hydrolase</keyword>
<keyword evidence="20" id="KW-0046">Antibiotic resistance</keyword>
<dbReference type="EC" id="2.4.99.28" evidence="24"/>
<keyword evidence="8" id="KW-1003">Cell membrane</keyword>
<evidence type="ECO:0000256" key="18">
    <source>
        <dbReference type="ARBA" id="ARBA00022989"/>
    </source>
</evidence>
<dbReference type="SUPFAM" id="SSF53955">
    <property type="entry name" value="Lysozyme-like"/>
    <property type="match status" value="1"/>
</dbReference>
<comment type="similarity">
    <text evidence="5">In the N-terminal section; belongs to the glycosyltransferase 51 family.</text>
</comment>
<evidence type="ECO:0000256" key="1">
    <source>
        <dbReference type="ARBA" id="ARBA00002624"/>
    </source>
</evidence>
<keyword evidence="21" id="KW-0511">Multifunctional enzyme</keyword>
<comment type="pathway">
    <text evidence="26">Glycan biosynthesis.</text>
</comment>
<comment type="subcellular location">
    <subcellularLocation>
        <location evidence="2">Cell membrane</location>
        <topology evidence="2">Single-pass type II membrane protein</topology>
    </subcellularLocation>
</comment>
<keyword evidence="10" id="KW-0645">Protease</keyword>
<evidence type="ECO:0000256" key="14">
    <source>
        <dbReference type="ARBA" id="ARBA00022801"/>
    </source>
</evidence>
<keyword evidence="12" id="KW-0808">Transferase</keyword>
<comment type="pathway">
    <text evidence="3">Cell wall biogenesis; peptidoglycan biosynthesis.</text>
</comment>
<dbReference type="GO" id="GO:0006508">
    <property type="term" value="P:proteolysis"/>
    <property type="evidence" value="ECO:0007669"/>
    <property type="project" value="UniProtKB-KW"/>
</dbReference>
<dbReference type="NCBIfam" id="TIGR02074">
    <property type="entry name" value="PBP_1a_fam"/>
    <property type="match status" value="1"/>
</dbReference>
<dbReference type="InterPro" id="IPR023346">
    <property type="entry name" value="Lysozyme-like_dom_sf"/>
</dbReference>
<comment type="catalytic activity">
    <reaction evidence="23">
        <text>Preferential cleavage: (Ac)2-L-Lys-D-Ala-|-D-Ala. Also transpeptidation of peptidyl-alanyl moieties that are N-acyl substituents of D-alanine.</text>
        <dbReference type="EC" id="3.4.16.4"/>
    </reaction>
</comment>
<keyword evidence="30" id="KW-1185">Reference proteome</keyword>
<dbReference type="GO" id="GO:0008955">
    <property type="term" value="F:peptidoglycan glycosyltransferase activity"/>
    <property type="evidence" value="ECO:0007669"/>
    <property type="project" value="UniProtKB-EC"/>
</dbReference>
<evidence type="ECO:0000256" key="26">
    <source>
        <dbReference type="ARBA" id="ARBA00060592"/>
    </source>
</evidence>
<evidence type="ECO:0000256" key="12">
    <source>
        <dbReference type="ARBA" id="ARBA00022679"/>
    </source>
</evidence>
<evidence type="ECO:0000313" key="29">
    <source>
        <dbReference type="EMBL" id="GBF32782.1"/>
    </source>
</evidence>
<evidence type="ECO:0000256" key="15">
    <source>
        <dbReference type="ARBA" id="ARBA00022960"/>
    </source>
</evidence>
<evidence type="ECO:0000256" key="20">
    <source>
        <dbReference type="ARBA" id="ARBA00023251"/>
    </source>
</evidence>
<dbReference type="GO" id="GO:0008658">
    <property type="term" value="F:penicillin binding"/>
    <property type="evidence" value="ECO:0007669"/>
    <property type="project" value="InterPro"/>
</dbReference>
<dbReference type="GO" id="GO:0009252">
    <property type="term" value="P:peptidoglycan biosynthetic process"/>
    <property type="evidence" value="ECO:0007669"/>
    <property type="project" value="UniProtKB-UniPathway"/>
</dbReference>
<evidence type="ECO:0000256" key="3">
    <source>
        <dbReference type="ARBA" id="ARBA00004752"/>
    </source>
</evidence>
<evidence type="ECO:0000256" key="19">
    <source>
        <dbReference type="ARBA" id="ARBA00023136"/>
    </source>
</evidence>
<reference evidence="30" key="1">
    <citation type="submission" date="2018-02" db="EMBL/GenBank/DDBJ databases">
        <title>Genome sequence of Desulfocucumis palustris strain NAW-5.</title>
        <authorList>
            <person name="Watanabe M."/>
            <person name="Kojima H."/>
            <person name="Fukui M."/>
        </authorList>
    </citation>
    <scope>NUCLEOTIDE SEQUENCE [LARGE SCALE GENOMIC DNA]</scope>
    <source>
        <strain evidence="30">NAW-5</strain>
    </source>
</reference>
<evidence type="ECO:0000256" key="16">
    <source>
        <dbReference type="ARBA" id="ARBA00022968"/>
    </source>
</evidence>
<evidence type="ECO:0000256" key="2">
    <source>
        <dbReference type="ARBA" id="ARBA00004401"/>
    </source>
</evidence>
<keyword evidence="16" id="KW-0735">Signal-anchor</keyword>
<evidence type="ECO:0000256" key="10">
    <source>
        <dbReference type="ARBA" id="ARBA00022670"/>
    </source>
</evidence>